<evidence type="ECO:0000313" key="8">
    <source>
        <dbReference type="EMBL" id="MCZ0857489.1"/>
    </source>
</evidence>
<evidence type="ECO:0000313" key="9">
    <source>
        <dbReference type="Proteomes" id="UP001072034"/>
    </source>
</evidence>
<keyword evidence="6" id="KW-1133">Transmembrane helix</keyword>
<evidence type="ECO:0000256" key="4">
    <source>
        <dbReference type="ARBA" id="ARBA00022840"/>
    </source>
</evidence>
<dbReference type="Proteomes" id="UP001072034">
    <property type="component" value="Unassembled WGS sequence"/>
</dbReference>
<comment type="caution">
    <text evidence="8">The sequence shown here is derived from an EMBL/GenBank/DDBJ whole genome shotgun (WGS) entry which is preliminary data.</text>
</comment>
<keyword evidence="2" id="KW-0547">Nucleotide-binding</keyword>
<feature type="domain" description="SteA-like C-terminal" evidence="7">
    <location>
        <begin position="340"/>
        <end position="391"/>
    </location>
</feature>
<evidence type="ECO:0000256" key="2">
    <source>
        <dbReference type="ARBA" id="ARBA00022741"/>
    </source>
</evidence>
<keyword evidence="6" id="KW-0472">Membrane</keyword>
<dbReference type="EMBL" id="JAPTMY010000008">
    <property type="protein sequence ID" value="MCZ0857489.1"/>
    <property type="molecule type" value="Genomic_DNA"/>
</dbReference>
<evidence type="ECO:0000256" key="6">
    <source>
        <dbReference type="SAM" id="Phobius"/>
    </source>
</evidence>
<name>A0ABT4I6X9_9ACTO</name>
<organism evidence="8 9">
    <name type="scientific">Actinomyces israelii</name>
    <dbReference type="NCBI Taxonomy" id="1659"/>
    <lineage>
        <taxon>Bacteria</taxon>
        <taxon>Bacillati</taxon>
        <taxon>Actinomycetota</taxon>
        <taxon>Actinomycetes</taxon>
        <taxon>Actinomycetales</taxon>
        <taxon>Actinomycetaceae</taxon>
        <taxon>Actinomyces</taxon>
    </lineage>
</organism>
<feature type="transmembrane region" description="Helical" evidence="6">
    <location>
        <begin position="353"/>
        <end position="372"/>
    </location>
</feature>
<evidence type="ECO:0000256" key="3">
    <source>
        <dbReference type="ARBA" id="ARBA00022777"/>
    </source>
</evidence>
<reference evidence="8" key="1">
    <citation type="submission" date="2022-10" db="EMBL/GenBank/DDBJ databases">
        <title>Genome sequence of Actinomyces israelii ATCC 10048.</title>
        <authorList>
            <person name="Watt R.M."/>
            <person name="Tong W.M."/>
        </authorList>
    </citation>
    <scope>NUCLEOTIDE SEQUENCE</scope>
    <source>
        <strain evidence="8">ATCC 10048</strain>
    </source>
</reference>
<keyword evidence="3" id="KW-0418">Kinase</keyword>
<protein>
    <submittedName>
        <fullName evidence="8">Cytokinetic ring protein SteA</fullName>
    </submittedName>
</protein>
<keyword evidence="4" id="KW-0067">ATP-binding</keyword>
<evidence type="ECO:0000259" key="7">
    <source>
        <dbReference type="Pfam" id="PF12555"/>
    </source>
</evidence>
<dbReference type="Pfam" id="PF12555">
    <property type="entry name" value="SteA-like_C"/>
    <property type="match status" value="1"/>
</dbReference>
<accession>A0ABT4I6X9</accession>
<dbReference type="InterPro" id="IPR022215">
    <property type="entry name" value="SteA-like_C"/>
</dbReference>
<dbReference type="InterPro" id="IPR047795">
    <property type="entry name" value="Put_SteA-like"/>
</dbReference>
<sequence>MRNPFRKQASSDPDRLSGPVRVDARTKRLTKRLRAGEVAVIDHTDLDRVAAEALAEARPAAVLNAAPSVSGRYPNLGPGILVDAGIPLVDDLGADVMRLREGQRVTIDLGGDEGPATVRAAGRDEVVAEGVVQTRERVDEAMKAAKAGLSVQLEAFAVNTMEYMRGERDLLLNGVGMPDIRTRMNGRHVLIVVRGYSYKQDLMALRPYIRDYKPVIIGVDGGADAVLEAGLKLDMIVGDMDSVSDKALESGAEIVVHAYRDGRAPGLARVKGLGAEHKVFAATGTSEDIAMLMADGDGAELIVAVGTHVTLLEFLDKGREGMSSTFLTRLKVGNRLIDAKGVSRLYRTRISGWHLALLALAGLIALFAALASTPGGQTFLGLSGAVWDDLVNFLRSLVGLAPSTPSV</sequence>
<dbReference type="NCBIfam" id="NF040608">
    <property type="entry name" value="division_SteA"/>
    <property type="match status" value="1"/>
</dbReference>
<keyword evidence="1" id="KW-0808">Transferase</keyword>
<proteinExistence type="predicted"/>
<dbReference type="RefSeq" id="WP_268917064.1">
    <property type="nucleotide sequence ID" value="NZ_JAPTMY010000008.1"/>
</dbReference>
<keyword evidence="9" id="KW-1185">Reference proteome</keyword>
<evidence type="ECO:0000256" key="1">
    <source>
        <dbReference type="ARBA" id="ARBA00022679"/>
    </source>
</evidence>
<keyword evidence="6" id="KW-0812">Transmembrane</keyword>
<dbReference type="SUPFAM" id="SSF63999">
    <property type="entry name" value="Thiamin pyrophosphokinase, catalytic domain"/>
    <property type="match status" value="1"/>
</dbReference>
<gene>
    <name evidence="8" type="primary">steA</name>
    <name evidence="8" type="ORF">OHJ16_05460</name>
</gene>
<evidence type="ECO:0000256" key="5">
    <source>
        <dbReference type="SAM" id="MobiDB-lite"/>
    </source>
</evidence>
<dbReference type="Gene3D" id="3.40.50.10240">
    <property type="entry name" value="Thiamin pyrophosphokinase, catalytic domain"/>
    <property type="match status" value="1"/>
</dbReference>
<dbReference type="InterPro" id="IPR036759">
    <property type="entry name" value="TPK_catalytic_sf"/>
</dbReference>
<feature type="region of interest" description="Disordered" evidence="5">
    <location>
        <begin position="1"/>
        <end position="23"/>
    </location>
</feature>